<keyword evidence="2" id="KW-0812">Transmembrane</keyword>
<name>A0ABR2UJR9_9PEZI</name>
<keyword evidence="2" id="KW-0472">Membrane</keyword>
<dbReference type="Pfam" id="PF20163">
    <property type="entry name" value="DUF6536"/>
    <property type="match status" value="1"/>
</dbReference>
<feature type="region of interest" description="Disordered" evidence="1">
    <location>
        <begin position="746"/>
        <end position="772"/>
    </location>
</feature>
<gene>
    <name evidence="4" type="ORF">SUNI508_10880</name>
</gene>
<feature type="transmembrane region" description="Helical" evidence="2">
    <location>
        <begin position="428"/>
        <end position="448"/>
    </location>
</feature>
<feature type="transmembrane region" description="Helical" evidence="2">
    <location>
        <begin position="642"/>
        <end position="665"/>
    </location>
</feature>
<dbReference type="Proteomes" id="UP001408356">
    <property type="component" value="Unassembled WGS sequence"/>
</dbReference>
<dbReference type="PANTHER" id="PTHR35395">
    <property type="entry name" value="DUF6536 DOMAIN-CONTAINING PROTEIN"/>
    <property type="match status" value="1"/>
</dbReference>
<organism evidence="4 5">
    <name type="scientific">Seiridium unicorne</name>
    <dbReference type="NCBI Taxonomy" id="138068"/>
    <lineage>
        <taxon>Eukaryota</taxon>
        <taxon>Fungi</taxon>
        <taxon>Dikarya</taxon>
        <taxon>Ascomycota</taxon>
        <taxon>Pezizomycotina</taxon>
        <taxon>Sordariomycetes</taxon>
        <taxon>Xylariomycetidae</taxon>
        <taxon>Amphisphaeriales</taxon>
        <taxon>Sporocadaceae</taxon>
        <taxon>Seiridium</taxon>
    </lineage>
</organism>
<proteinExistence type="predicted"/>
<evidence type="ECO:0000313" key="4">
    <source>
        <dbReference type="EMBL" id="KAK9414762.1"/>
    </source>
</evidence>
<reference evidence="4 5" key="1">
    <citation type="journal article" date="2024" name="J. Plant Pathol.">
        <title>Sequence and assembly of the genome of Seiridium unicorne, isolate CBS 538.82, causal agent of cypress canker disease.</title>
        <authorList>
            <person name="Scali E."/>
            <person name="Rocca G.D."/>
            <person name="Danti R."/>
            <person name="Garbelotto M."/>
            <person name="Barberini S."/>
            <person name="Baroncelli R."/>
            <person name="Emiliani G."/>
        </authorList>
    </citation>
    <scope>NUCLEOTIDE SEQUENCE [LARGE SCALE GENOMIC DNA]</scope>
    <source>
        <strain evidence="4 5">BM-138-508</strain>
    </source>
</reference>
<dbReference type="PANTHER" id="PTHR35395:SF1">
    <property type="entry name" value="DUF6536 DOMAIN-CONTAINING PROTEIN"/>
    <property type="match status" value="1"/>
</dbReference>
<comment type="caution">
    <text evidence="4">The sequence shown here is derived from an EMBL/GenBank/DDBJ whole genome shotgun (WGS) entry which is preliminary data.</text>
</comment>
<dbReference type="InterPro" id="IPR046623">
    <property type="entry name" value="DUF6536"/>
</dbReference>
<sequence>MHHPRPSRARQASFKILRAPTLLPARTDALVRGTQLGRMEANRAREHHPGISFCGAAARVLDRQHHECSHTSKVNLLLHLAINIVSSGILASSNFYMQVLSAPSRKEIDHAHLSLRSLDIGIPSVKNVRFVSRFKQVCWLILFLSSFPLHLLSNSAVFETSYQGRQWNMTMATEAFTHGATFFPPGASLSPAGSPSPTYLLNTGNYRAAVDKNYTDGTDYFSDWELYDARGYGDPVSLSDYWDEHSQARQNLDASARDAAKWTRLDPSACLAEYRSCNARKVYQDVVVVIESTADAVGWTRSEVFDFDPQSNLSSIWDPHVPPSVTNSLWYSSHCETTRSSQPGEYDTCKNTCIEALGVNTTFDQYNVSAKAPSDSNWTILFQPSGIVVTRSDDTAFGYNDSYNNLNVEYCLAQPIFQICKIGVSNSLILIVLACISLKLATCAIVVWNLPQVSLVTPGDAMESFICRSDPRTEGMGSLEIADSERLEFGPRKAWVPGDDAGLTPIIRPRRWQTKPRRLISIIPRAAWTRTYLLLLVATVFVMACLIVALIGSGANPLTFPFGHSDQNLTVDLFTSYTSALMAANAPQLLLSLCYFSYNTFFTRLAVEKEWNTYSLKYTPLRVSYPAGEQVSRYRLQLPYKYSMPLLAISVLLHWLVSNTIYIFINEGGYWDIKGVGADAARQFGIGPDAVVALGYSPPAILTVFVVSIVLCIIPVVWSLRKVKGDMISGGTNSLVISAACHAVASQRTPRRDGSTKSKNHTQRGYERIESPLVTEEDEEIESVALRELSRGKIKWGAVPLPADLAKHMMIETGQVVKHLTFGGLDDDVQKPEHGELYA</sequence>
<evidence type="ECO:0000313" key="5">
    <source>
        <dbReference type="Proteomes" id="UP001408356"/>
    </source>
</evidence>
<evidence type="ECO:0000256" key="2">
    <source>
        <dbReference type="SAM" id="Phobius"/>
    </source>
</evidence>
<accession>A0ABR2UJR9</accession>
<feature type="transmembrane region" description="Helical" evidence="2">
    <location>
        <begin position="574"/>
        <end position="596"/>
    </location>
</feature>
<keyword evidence="5" id="KW-1185">Reference proteome</keyword>
<feature type="transmembrane region" description="Helical" evidence="2">
    <location>
        <begin position="532"/>
        <end position="554"/>
    </location>
</feature>
<dbReference type="EMBL" id="JARVKF010000422">
    <property type="protein sequence ID" value="KAK9414762.1"/>
    <property type="molecule type" value="Genomic_DNA"/>
</dbReference>
<keyword evidence="2" id="KW-1133">Transmembrane helix</keyword>
<evidence type="ECO:0000259" key="3">
    <source>
        <dbReference type="Pfam" id="PF20163"/>
    </source>
</evidence>
<feature type="transmembrane region" description="Helical" evidence="2">
    <location>
        <begin position="700"/>
        <end position="720"/>
    </location>
</feature>
<protein>
    <submittedName>
        <fullName evidence="4">DUF6536 domain-containing protein</fullName>
    </submittedName>
</protein>
<evidence type="ECO:0000256" key="1">
    <source>
        <dbReference type="SAM" id="MobiDB-lite"/>
    </source>
</evidence>
<feature type="domain" description="DUF6536" evidence="3">
    <location>
        <begin position="65"/>
        <end position="177"/>
    </location>
</feature>